<comment type="caution">
    <text evidence="1">The sequence shown here is derived from an EMBL/GenBank/DDBJ whole genome shotgun (WGS) entry which is preliminary data.</text>
</comment>
<evidence type="ECO:0000313" key="2">
    <source>
        <dbReference type="Proteomes" id="UP001152320"/>
    </source>
</evidence>
<organism evidence="1 2">
    <name type="scientific">Holothuria leucospilota</name>
    <name type="common">Black long sea cucumber</name>
    <name type="synonym">Mertensiothuria leucospilota</name>
    <dbReference type="NCBI Taxonomy" id="206669"/>
    <lineage>
        <taxon>Eukaryota</taxon>
        <taxon>Metazoa</taxon>
        <taxon>Echinodermata</taxon>
        <taxon>Eleutherozoa</taxon>
        <taxon>Echinozoa</taxon>
        <taxon>Holothuroidea</taxon>
        <taxon>Aspidochirotacea</taxon>
        <taxon>Aspidochirotida</taxon>
        <taxon>Holothuriidae</taxon>
        <taxon>Holothuria</taxon>
    </lineage>
</organism>
<protein>
    <submittedName>
        <fullName evidence="1">Uncharacterized protein</fullName>
    </submittedName>
</protein>
<evidence type="ECO:0000313" key="1">
    <source>
        <dbReference type="EMBL" id="KAJ8026340.1"/>
    </source>
</evidence>
<sequence length="135" mass="15106">MGSGTSTHLANAYHEPVFVKADTERFHIEHFSANAHLGVDGKFNVGGGGAIDMVWNKFMQVGFAKVLPHEYLGVSPKVNWGDRVYITIWCASQGFIWRNQPQQEDISFIVKRNGAIVKALYGKIWVDEMGQRQGP</sequence>
<dbReference type="OrthoDB" id="10483267at2759"/>
<keyword evidence="2" id="KW-1185">Reference proteome</keyword>
<dbReference type="Proteomes" id="UP001152320">
    <property type="component" value="Chromosome 17"/>
</dbReference>
<name>A0A9Q0YRX8_HOLLE</name>
<accession>A0A9Q0YRX8</accession>
<gene>
    <name evidence="1" type="ORF">HOLleu_34158</name>
</gene>
<dbReference type="EMBL" id="JAIZAY010000017">
    <property type="protein sequence ID" value="KAJ8026340.1"/>
    <property type="molecule type" value="Genomic_DNA"/>
</dbReference>
<dbReference type="AlphaFoldDB" id="A0A9Q0YRX8"/>
<proteinExistence type="predicted"/>
<reference evidence="1" key="1">
    <citation type="submission" date="2021-10" db="EMBL/GenBank/DDBJ databases">
        <title>Tropical sea cucumber genome reveals ecological adaptation and Cuvierian tubules defense mechanism.</title>
        <authorList>
            <person name="Chen T."/>
        </authorList>
    </citation>
    <scope>NUCLEOTIDE SEQUENCE</scope>
    <source>
        <strain evidence="1">Nanhai2018</strain>
        <tissue evidence="1">Muscle</tissue>
    </source>
</reference>